<protein>
    <submittedName>
        <fullName evidence="2">Helix-turn-helix transcriptional regulator</fullName>
    </submittedName>
</protein>
<dbReference type="Proteomes" id="UP001501563">
    <property type="component" value="Unassembled WGS sequence"/>
</dbReference>
<accession>A0ABP7K3Z6</accession>
<name>A0ABP7K3Z6_9ACTN</name>
<dbReference type="EMBL" id="BAAAZA010000007">
    <property type="protein sequence ID" value="GAA3864749.1"/>
    <property type="molecule type" value="Genomic_DNA"/>
</dbReference>
<keyword evidence="3" id="KW-1185">Reference proteome</keyword>
<dbReference type="InterPro" id="IPR001387">
    <property type="entry name" value="Cro/C1-type_HTH"/>
</dbReference>
<evidence type="ECO:0000259" key="1">
    <source>
        <dbReference type="PROSITE" id="PS50943"/>
    </source>
</evidence>
<dbReference type="Gene3D" id="3.30.450.180">
    <property type="match status" value="1"/>
</dbReference>
<proteinExistence type="predicted"/>
<sequence length="294" mass="32086">MGTAVPGQTRASLATIKGMATTELGAALHQWRDQVSPEAVGLPTGGRRRATGLRREELSQLAGVSADYIVRLEQGRATNPSPQIVEALARALRLTHDERDHLFRLARLAPPGPGTIPRHITPGVHRILDRLTGTPVAVFDAAWTQLLANPLYTALMGEWHGNDLNAVRRNFLNPHVRVRHTPESRGALQAAQVADLRRTAGRYPDDPNLQSLITELRRRSTRFNDLWESGTVAEHQAARKTVDHPHVGALTLDCDVLGVAGSDLRIMVYTARPGTEDADRLALLNVVGTQLLTG</sequence>
<evidence type="ECO:0000313" key="2">
    <source>
        <dbReference type="EMBL" id="GAA3864749.1"/>
    </source>
</evidence>
<dbReference type="Gene3D" id="1.10.260.40">
    <property type="entry name" value="lambda repressor-like DNA-binding domains"/>
    <property type="match status" value="1"/>
</dbReference>
<gene>
    <name evidence="2" type="ORF">GCM10022207_31450</name>
</gene>
<dbReference type="SUPFAM" id="SSF47413">
    <property type="entry name" value="lambda repressor-like DNA-binding domains"/>
    <property type="match status" value="1"/>
</dbReference>
<evidence type="ECO:0000313" key="3">
    <source>
        <dbReference type="Proteomes" id="UP001501563"/>
    </source>
</evidence>
<dbReference type="PROSITE" id="PS50943">
    <property type="entry name" value="HTH_CROC1"/>
    <property type="match status" value="1"/>
</dbReference>
<dbReference type="CDD" id="cd00093">
    <property type="entry name" value="HTH_XRE"/>
    <property type="match status" value="1"/>
</dbReference>
<dbReference type="PANTHER" id="PTHR35010:SF2">
    <property type="entry name" value="BLL4672 PROTEIN"/>
    <property type="match status" value="1"/>
</dbReference>
<feature type="domain" description="HTH cro/C1-type" evidence="1">
    <location>
        <begin position="48"/>
        <end position="99"/>
    </location>
</feature>
<dbReference type="InterPro" id="IPR041413">
    <property type="entry name" value="MLTR_LBD"/>
</dbReference>
<comment type="caution">
    <text evidence="2">The sequence shown here is derived from an EMBL/GenBank/DDBJ whole genome shotgun (WGS) entry which is preliminary data.</text>
</comment>
<dbReference type="SMART" id="SM00530">
    <property type="entry name" value="HTH_XRE"/>
    <property type="match status" value="1"/>
</dbReference>
<dbReference type="Pfam" id="PF13560">
    <property type="entry name" value="HTH_31"/>
    <property type="match status" value="1"/>
</dbReference>
<organism evidence="2 3">
    <name type="scientific">Streptomyces lannensis</name>
    <dbReference type="NCBI Taxonomy" id="766498"/>
    <lineage>
        <taxon>Bacteria</taxon>
        <taxon>Bacillati</taxon>
        <taxon>Actinomycetota</taxon>
        <taxon>Actinomycetes</taxon>
        <taxon>Kitasatosporales</taxon>
        <taxon>Streptomycetaceae</taxon>
        <taxon>Streptomyces</taxon>
    </lineage>
</organism>
<dbReference type="InterPro" id="IPR010982">
    <property type="entry name" value="Lambda_DNA-bd_dom_sf"/>
</dbReference>
<dbReference type="Pfam" id="PF17765">
    <property type="entry name" value="MLTR_LBD"/>
    <property type="match status" value="1"/>
</dbReference>
<reference evidence="3" key="1">
    <citation type="journal article" date="2019" name="Int. J. Syst. Evol. Microbiol.">
        <title>The Global Catalogue of Microorganisms (GCM) 10K type strain sequencing project: providing services to taxonomists for standard genome sequencing and annotation.</title>
        <authorList>
            <consortium name="The Broad Institute Genomics Platform"/>
            <consortium name="The Broad Institute Genome Sequencing Center for Infectious Disease"/>
            <person name="Wu L."/>
            <person name="Ma J."/>
        </authorList>
    </citation>
    <scope>NUCLEOTIDE SEQUENCE [LARGE SCALE GENOMIC DNA]</scope>
    <source>
        <strain evidence="3">JCM 16578</strain>
    </source>
</reference>
<dbReference type="PANTHER" id="PTHR35010">
    <property type="entry name" value="BLL4672 PROTEIN-RELATED"/>
    <property type="match status" value="1"/>
</dbReference>